<evidence type="ECO:0000256" key="4">
    <source>
        <dbReference type="ARBA" id="ARBA00022691"/>
    </source>
</evidence>
<dbReference type="CDD" id="cd02440">
    <property type="entry name" value="AdoMet_MTases"/>
    <property type="match status" value="1"/>
</dbReference>
<name>A0A9Q1CGL8_HOLLE</name>
<evidence type="ECO:0000256" key="6">
    <source>
        <dbReference type="ARBA" id="ARBA00023242"/>
    </source>
</evidence>
<comment type="subcellular location">
    <subcellularLocation>
        <location evidence="1 8">Nucleus</location>
    </subcellularLocation>
</comment>
<evidence type="ECO:0000256" key="5">
    <source>
        <dbReference type="ARBA" id="ARBA00022694"/>
    </source>
</evidence>
<evidence type="ECO:0000313" key="12">
    <source>
        <dbReference type="EMBL" id="KAJ8044957.1"/>
    </source>
</evidence>
<feature type="binding site" evidence="9">
    <location>
        <position position="136"/>
    </location>
    <ligand>
        <name>S-adenosyl-L-methionine</name>
        <dbReference type="ChEBI" id="CHEBI:59789"/>
    </ligand>
</feature>
<keyword evidence="6 8" id="KW-0539">Nucleus</keyword>
<dbReference type="AlphaFoldDB" id="A0A9Q1CGL8"/>
<comment type="similarity">
    <text evidence="8">Belongs to the class I-like SAM-binding methyltransferase superfamily. TRM61 family.</text>
</comment>
<dbReference type="Gene3D" id="3.40.50.150">
    <property type="entry name" value="Vaccinia Virus protein VP39"/>
    <property type="match status" value="1"/>
</dbReference>
<evidence type="ECO:0000259" key="11">
    <source>
        <dbReference type="Pfam" id="PF08704"/>
    </source>
</evidence>
<keyword evidence="13" id="KW-1185">Reference proteome</keyword>
<dbReference type="Pfam" id="PF08704">
    <property type="entry name" value="GCD14"/>
    <property type="match status" value="1"/>
</dbReference>
<dbReference type="EMBL" id="JAIZAY010000003">
    <property type="protein sequence ID" value="KAJ8044957.1"/>
    <property type="molecule type" value="Genomic_DNA"/>
</dbReference>
<dbReference type="PIRSF" id="PIRSF017269">
    <property type="entry name" value="GCD14"/>
    <property type="match status" value="1"/>
</dbReference>
<reference evidence="12" key="1">
    <citation type="submission" date="2021-10" db="EMBL/GenBank/DDBJ databases">
        <title>Tropical sea cucumber genome reveals ecological adaptation and Cuvierian tubules defense mechanism.</title>
        <authorList>
            <person name="Chen T."/>
        </authorList>
    </citation>
    <scope>NUCLEOTIDE SEQUENCE</scope>
    <source>
        <strain evidence="12">Nanhai2018</strain>
        <tissue evidence="12">Muscle</tissue>
    </source>
</reference>
<dbReference type="Proteomes" id="UP001152320">
    <property type="component" value="Chromosome 3"/>
</dbReference>
<dbReference type="InterPro" id="IPR049470">
    <property type="entry name" value="TRM61_C"/>
</dbReference>
<dbReference type="GO" id="GO:0030488">
    <property type="term" value="P:tRNA methylation"/>
    <property type="evidence" value="ECO:0007669"/>
    <property type="project" value="InterPro"/>
</dbReference>
<evidence type="ECO:0000256" key="9">
    <source>
        <dbReference type="PIRSR" id="PIRSR017269-1"/>
    </source>
</evidence>
<sequence length="349" mass="38846">MMSFLGHKKIIDDQDLGILYISHNNMEPLKVCRGQVTQTKYGAIRHSDVIGKKFGCRIMTTNGKGWVVLLQPTPELWTLTLPHRTQILYFADISLITLKLDLKPGSRVAEAGTGSGSLSHAIARTIVPTGHLYTYEFHEQRAKQAREEFESHGLSKVVTLSHRDVIKDGFDDSITVDAVFLDLPSPWLVVPHAKKVLTSSGGRICSFSPCIEQVQKTCTALSELGFSELETVECLLRPFDVKYSSLPEPDLGVPAKKTDSETEDSDNGKTEGNTKATKECHSSDKFQNEGEADDDEIAAKRAKLEENALPKCIQRRKNPQSYSRCVVPQREITGHTGYLTFASLYEFKT</sequence>
<protein>
    <recommendedName>
        <fullName evidence="8">tRNA (adenine(58)-N(1))-methyltransferase catalytic subunit TRMT61A</fullName>
        <ecNumber evidence="8">2.1.1.220</ecNumber>
    </recommendedName>
</protein>
<organism evidence="12 13">
    <name type="scientific">Holothuria leucospilota</name>
    <name type="common">Black long sea cucumber</name>
    <name type="synonym">Mertensiothuria leucospilota</name>
    <dbReference type="NCBI Taxonomy" id="206669"/>
    <lineage>
        <taxon>Eukaryota</taxon>
        <taxon>Metazoa</taxon>
        <taxon>Echinodermata</taxon>
        <taxon>Eleutherozoa</taxon>
        <taxon>Echinozoa</taxon>
        <taxon>Holothuroidea</taxon>
        <taxon>Aspidochirotacea</taxon>
        <taxon>Aspidochirotida</taxon>
        <taxon>Holothuriidae</taxon>
        <taxon>Holothuria</taxon>
    </lineage>
</organism>
<comment type="caution">
    <text evidence="12">The sequence shown here is derived from an EMBL/GenBank/DDBJ whole genome shotgun (WGS) entry which is preliminary data.</text>
</comment>
<dbReference type="Gene3D" id="3.10.330.20">
    <property type="match status" value="1"/>
</dbReference>
<feature type="binding site" evidence="9">
    <location>
        <begin position="115"/>
        <end position="118"/>
    </location>
    <ligand>
        <name>S-adenosyl-L-methionine</name>
        <dbReference type="ChEBI" id="CHEBI:59789"/>
    </ligand>
</feature>
<feature type="compositionally biased region" description="Basic and acidic residues" evidence="10">
    <location>
        <begin position="276"/>
        <end position="288"/>
    </location>
</feature>
<dbReference type="GO" id="GO:0031515">
    <property type="term" value="C:tRNA (m1A) methyltransferase complex"/>
    <property type="evidence" value="ECO:0007669"/>
    <property type="project" value="UniProtKB-UniRule"/>
</dbReference>
<keyword evidence="5 8" id="KW-0819">tRNA processing</keyword>
<evidence type="ECO:0000256" key="7">
    <source>
        <dbReference type="ARBA" id="ARBA00048481"/>
    </source>
</evidence>
<comment type="function">
    <text evidence="8">Catalytic subunit of tRNA (adenine-N(1)-)-methyltransferase, which catalyzes the formation of N(1)-methyladenine at position 58 (m1A58) in initiator methionyl-tRNA.</text>
</comment>
<keyword evidence="2 8" id="KW-0489">Methyltransferase</keyword>
<accession>A0A9Q1CGL8</accession>
<dbReference type="PROSITE" id="PS51620">
    <property type="entry name" value="SAM_TRM61"/>
    <property type="match status" value="1"/>
</dbReference>
<evidence type="ECO:0000256" key="2">
    <source>
        <dbReference type="ARBA" id="ARBA00022603"/>
    </source>
</evidence>
<feature type="binding site" evidence="9">
    <location>
        <position position="182"/>
    </location>
    <ligand>
        <name>S-adenosyl-L-methionine</name>
        <dbReference type="ChEBI" id="CHEBI:59789"/>
    </ligand>
</feature>
<feature type="domain" description="tRNA (adenine(58)-N(1))-methyltransferase catalytic subunit TRM61 C-terminal" evidence="11">
    <location>
        <begin position="65"/>
        <end position="343"/>
    </location>
</feature>
<comment type="catalytic activity">
    <reaction evidence="8">
        <text>adenosine(58) in tRNA + S-adenosyl-L-methionine = N(1)-methyladenosine(58) in tRNA + S-adenosyl-L-homocysteine + H(+)</text>
        <dbReference type="Rhea" id="RHEA:43152"/>
        <dbReference type="Rhea" id="RHEA-COMP:10365"/>
        <dbReference type="Rhea" id="RHEA-COMP:10366"/>
        <dbReference type="ChEBI" id="CHEBI:15378"/>
        <dbReference type="ChEBI" id="CHEBI:57856"/>
        <dbReference type="ChEBI" id="CHEBI:59789"/>
        <dbReference type="ChEBI" id="CHEBI:74411"/>
        <dbReference type="ChEBI" id="CHEBI:74491"/>
        <dbReference type="EC" id="2.1.1.220"/>
    </reaction>
</comment>
<proteinExistence type="inferred from homology"/>
<dbReference type="PANTHER" id="PTHR12133">
    <property type="entry name" value="TRNA (ADENINE(58)-N(1))-METHYLTRANSFERASE"/>
    <property type="match status" value="1"/>
</dbReference>
<evidence type="ECO:0000313" key="13">
    <source>
        <dbReference type="Proteomes" id="UP001152320"/>
    </source>
</evidence>
<dbReference type="GO" id="GO:0005634">
    <property type="term" value="C:nucleus"/>
    <property type="evidence" value="ECO:0007669"/>
    <property type="project" value="UniProtKB-SubCell"/>
</dbReference>
<evidence type="ECO:0000256" key="8">
    <source>
        <dbReference type="PIRNR" id="PIRNR017269"/>
    </source>
</evidence>
<dbReference type="EC" id="2.1.1.220" evidence="8"/>
<dbReference type="InterPro" id="IPR029063">
    <property type="entry name" value="SAM-dependent_MTases_sf"/>
</dbReference>
<comment type="catalytic activity">
    <reaction evidence="7">
        <text>an adenosine in mRNA + S-adenosyl-L-methionine = an N(1)-methyladenosine in mRNA + S-adenosyl-L-homocysteine + H(+)</text>
        <dbReference type="Rhea" id="RHEA:55392"/>
        <dbReference type="Rhea" id="RHEA-COMP:12414"/>
        <dbReference type="Rhea" id="RHEA-COMP:12415"/>
        <dbReference type="ChEBI" id="CHEBI:15378"/>
        <dbReference type="ChEBI" id="CHEBI:57856"/>
        <dbReference type="ChEBI" id="CHEBI:59789"/>
        <dbReference type="ChEBI" id="CHEBI:74411"/>
        <dbReference type="ChEBI" id="CHEBI:74491"/>
    </reaction>
</comment>
<evidence type="ECO:0000256" key="10">
    <source>
        <dbReference type="SAM" id="MobiDB-lite"/>
    </source>
</evidence>
<gene>
    <name evidence="12" type="ORF">HOLleu_07862</name>
</gene>
<feature type="region of interest" description="Disordered" evidence="10">
    <location>
        <begin position="250"/>
        <end position="299"/>
    </location>
</feature>
<dbReference type="PANTHER" id="PTHR12133:SF2">
    <property type="entry name" value="TRNA (ADENINE(58)-N(1))-METHYLTRANSFERASE CATALYTIC SUBUNIT TRMT61A"/>
    <property type="match status" value="1"/>
</dbReference>
<dbReference type="GO" id="GO:0160107">
    <property type="term" value="F:tRNA (adenine(58)-N1)-methyltransferase activity"/>
    <property type="evidence" value="ECO:0007669"/>
    <property type="project" value="UniProtKB-EC"/>
</dbReference>
<dbReference type="FunFam" id="3.10.330.20:FF:000002">
    <property type="entry name" value="tRNA (adenine(58)-N(1))-methyltransferase catalytic subunit TRMT61A"/>
    <property type="match status" value="1"/>
</dbReference>
<feature type="binding site" evidence="9">
    <location>
        <position position="164"/>
    </location>
    <ligand>
        <name>S-adenosyl-L-methionine</name>
        <dbReference type="ChEBI" id="CHEBI:59789"/>
    </ligand>
</feature>
<evidence type="ECO:0000256" key="1">
    <source>
        <dbReference type="ARBA" id="ARBA00004123"/>
    </source>
</evidence>
<evidence type="ECO:0000256" key="3">
    <source>
        <dbReference type="ARBA" id="ARBA00022679"/>
    </source>
</evidence>
<dbReference type="InterPro" id="IPR014816">
    <property type="entry name" value="tRNA_MeTrfase_Gcd14"/>
</dbReference>
<keyword evidence="3 8" id="KW-0808">Transferase</keyword>
<dbReference type="SUPFAM" id="SSF53335">
    <property type="entry name" value="S-adenosyl-L-methionine-dependent methyltransferases"/>
    <property type="match status" value="1"/>
</dbReference>
<keyword evidence="4 8" id="KW-0949">S-adenosyl-L-methionine</keyword>
<dbReference type="OrthoDB" id="1925287at2759"/>